<evidence type="ECO:0000259" key="1">
    <source>
        <dbReference type="Pfam" id="PF06054"/>
    </source>
</evidence>
<organism evidence="2 3">
    <name type="scientific">Photobacterium carnosum</name>
    <dbReference type="NCBI Taxonomy" id="2023717"/>
    <lineage>
        <taxon>Bacteria</taxon>
        <taxon>Pseudomonadati</taxon>
        <taxon>Pseudomonadota</taxon>
        <taxon>Gammaproteobacteria</taxon>
        <taxon>Vibrionales</taxon>
        <taxon>Vibrionaceae</taxon>
        <taxon>Photobacterium</taxon>
    </lineage>
</organism>
<name>A0A2N4UW58_9GAMM</name>
<proteinExistence type="predicted"/>
<accession>A0A2N4UW58</accession>
<sequence>MKNNYIISRPLWEVFVGEQNKVTTVGRLLTNPFKPVDVLYQETKAKIHKAKHDNDTHYLRCCYCNSSLYGRRNPQQPNMFTYYFCHHTPTEDQLEKVLSCPYYTGVANDLYKDYCSDVENEWRTSNKYNVIEVLERSPLISLESIVNSHFIFSKDNDRNTRRKPDIYFEDLSGNKWAIEFYRSWITTEVVYSRELFFRDQSINLLWLFPVENNFNSESIADYVMFGSNNAYLSIRNNNRPANNVFYFGEKELRSTIQNNELTVSARYPKISIVDNNQAEVEFFTKEVLISTMSLAPEHRLPWAVDTTSNYTQYRNDIVKRLIQLRKAYHYCKTHLTYSDVSPSVLSSLEQVVSNVNGVDLATGMEKTINRYILRLLSYIQRSGSSNHEYRNVTAKLLKSAYVSYRTLKNKPLRKVDKEEVHALDKFCYLTSTRGISSVTYNNISNFQRDLAVRFELYQQQQSHRKKEALSLVKFRKLYNRMRSYDLFPMEHLPKVYEIRRGFDFFLVSPQTGRIIATKNSEIDSIILKTKRHDAAKKLRISDFYEHKKGMVTAKLQVDALLNDLDKILKQNHPLLKEYGLARLYTKEVTDLEIYISKYVVTNDDAAIISSRDLTDFNETKTGCEELIRDWWNAFSVIRSDAEKILLTDFNDLNNNLDTLIVKIRSGDCDRSDLTNLHDKYSIIEGYLKNDEYLSSLFKQNRFKWDTAYTEAYRLLNPIWASSESIETNRGVSINTFKRTHRVTRSHNATVLKMIRVEQNKIRALCNAIDDSKTTASKLKGIRLNLNGIFGQFKISVKSLNKEHLNTTSKRVIDKVVNETTTKCLNARQSCNDRIENHNQPV</sequence>
<dbReference type="Pfam" id="PF06054">
    <property type="entry name" value="CoiA_nuc"/>
    <property type="match status" value="1"/>
</dbReference>
<comment type="caution">
    <text evidence="2">The sequence shown here is derived from an EMBL/GenBank/DDBJ whole genome shotgun (WGS) entry which is preliminary data.</text>
</comment>
<gene>
    <name evidence="2" type="ORF">CIK00_02990</name>
</gene>
<evidence type="ECO:0000313" key="2">
    <source>
        <dbReference type="EMBL" id="PLC59247.1"/>
    </source>
</evidence>
<protein>
    <recommendedName>
        <fullName evidence="1">Competence protein CoiA nuclease-like domain-containing protein</fullName>
    </recommendedName>
</protein>
<dbReference type="EMBL" id="NPIB01000002">
    <property type="protein sequence ID" value="PLC59247.1"/>
    <property type="molecule type" value="Genomic_DNA"/>
</dbReference>
<dbReference type="Proteomes" id="UP000234420">
    <property type="component" value="Unassembled WGS sequence"/>
</dbReference>
<dbReference type="RefSeq" id="WP_101767450.1">
    <property type="nucleotide sequence ID" value="NZ_BPPU01000003.1"/>
</dbReference>
<keyword evidence="3" id="KW-1185">Reference proteome</keyword>
<dbReference type="AlphaFoldDB" id="A0A2N4UW58"/>
<reference evidence="2 3" key="1">
    <citation type="journal article" date="2018" name="Syst. Appl. Microbiol.">
        <title>Photobacterium carnosum sp. nov., isolated from spoiled modified atmosphere packaged poultry meat.</title>
        <authorList>
            <person name="Hilgarth M."/>
            <person name="Fuertes S."/>
            <person name="Ehrmann M."/>
            <person name="Vogel R.F."/>
        </authorList>
    </citation>
    <scope>NUCLEOTIDE SEQUENCE [LARGE SCALE GENOMIC DNA]</scope>
    <source>
        <strain evidence="2 3">TMW 2.2021</strain>
    </source>
</reference>
<evidence type="ECO:0000313" key="3">
    <source>
        <dbReference type="Proteomes" id="UP000234420"/>
    </source>
</evidence>
<dbReference type="InterPro" id="IPR010330">
    <property type="entry name" value="CoiA_nuc"/>
</dbReference>
<feature type="domain" description="Competence protein CoiA nuclease-like" evidence="1">
    <location>
        <begin position="159"/>
        <end position="264"/>
    </location>
</feature>